<protein>
    <submittedName>
        <fullName evidence="3">Uncharacterized protein</fullName>
    </submittedName>
</protein>
<evidence type="ECO:0000256" key="2">
    <source>
        <dbReference type="SAM" id="SignalP"/>
    </source>
</evidence>
<keyword evidence="2" id="KW-0732">Signal</keyword>
<gene>
    <name evidence="3" type="ORF">DGAL_LOCUS3688</name>
</gene>
<keyword evidence="4" id="KW-1185">Reference proteome</keyword>
<feature type="compositionally biased region" description="Polar residues" evidence="1">
    <location>
        <begin position="571"/>
        <end position="588"/>
    </location>
</feature>
<evidence type="ECO:0000313" key="3">
    <source>
        <dbReference type="EMBL" id="CAH0101357.1"/>
    </source>
</evidence>
<feature type="region of interest" description="Disordered" evidence="1">
    <location>
        <begin position="571"/>
        <end position="599"/>
    </location>
</feature>
<dbReference type="Proteomes" id="UP000789390">
    <property type="component" value="Unassembled WGS sequence"/>
</dbReference>
<proteinExistence type="predicted"/>
<comment type="caution">
    <text evidence="3">The sequence shown here is derived from an EMBL/GenBank/DDBJ whole genome shotgun (WGS) entry which is preliminary data.</text>
</comment>
<organism evidence="3 4">
    <name type="scientific">Daphnia galeata</name>
    <dbReference type="NCBI Taxonomy" id="27404"/>
    <lineage>
        <taxon>Eukaryota</taxon>
        <taxon>Metazoa</taxon>
        <taxon>Ecdysozoa</taxon>
        <taxon>Arthropoda</taxon>
        <taxon>Crustacea</taxon>
        <taxon>Branchiopoda</taxon>
        <taxon>Diplostraca</taxon>
        <taxon>Cladocera</taxon>
        <taxon>Anomopoda</taxon>
        <taxon>Daphniidae</taxon>
        <taxon>Daphnia</taxon>
    </lineage>
</organism>
<accession>A0A8J2W1P2</accession>
<dbReference type="OrthoDB" id="6362207at2759"/>
<feature type="signal peptide" evidence="2">
    <location>
        <begin position="1"/>
        <end position="19"/>
    </location>
</feature>
<evidence type="ECO:0000313" key="4">
    <source>
        <dbReference type="Proteomes" id="UP000789390"/>
    </source>
</evidence>
<name>A0A8J2W1P2_9CRUS</name>
<evidence type="ECO:0000256" key="1">
    <source>
        <dbReference type="SAM" id="MobiDB-lite"/>
    </source>
</evidence>
<sequence length="668" mass="75525">MKIFIILLAVVAIVVVTNQQQLHRASKPRGLIWLTPYSPSHQPILANYQSIYNNRQEEINEIPSKLTPHSFRRKNRPPIPIPYLPLNEDVSFTEDNNNSANDFEDDEEDEYPDIQSRIKWFKGYGGFRNKGFNNYYDGRFLYSSTINNPFYKTATFTVTSTVTTLGSVVICVPSNNLAAVPAPTCAGRKKRQIEDSEDNQFPIAPSETLRLIPTALPAADAVQQTRESRVMLANKKKLHQLRSSKEDVIPSKVFDEIPSESTEDDQQFQHPMMMREERLLGGGYAASTTLISYSFVGATVTSTVLLDPTGMMAVIFLDTSHISPNNRQQDNNHLFNKMKFALIFLMSALVVVTTQQYLRNYPARSLAWWLPKPSAILNRYQQHYYEQPTVEADVPYFRYAKPMIKNRRPVLVYAQPEDEELLSPTELMDPNAAGPYDDVIADDNQQIFVGPQSRSKASLQSLLPEKLFPRYFFGTEATIKNPFIKTATYTLSSTLTLSSVHNCIHSTKFLDDAARRRYCARKRRLLDLLEKTTNNDERQSATIAPSEPLKSETTALPFSADLMRENRQVYQPTAPSSFNHPSSAILSSSKEEDTDADESQSRVLNLPNFSNMNNNNNNQQRFVYIASPYVASTTHTSYHFLSTTVTRTVDVAIAAGLNCIPVGYHVCA</sequence>
<feature type="chain" id="PRO_5035292653" evidence="2">
    <location>
        <begin position="20"/>
        <end position="668"/>
    </location>
</feature>
<dbReference type="AlphaFoldDB" id="A0A8J2W1P2"/>
<dbReference type="EMBL" id="CAKKLH010000057">
    <property type="protein sequence ID" value="CAH0101357.1"/>
    <property type="molecule type" value="Genomic_DNA"/>
</dbReference>
<reference evidence="3" key="1">
    <citation type="submission" date="2021-11" db="EMBL/GenBank/DDBJ databases">
        <authorList>
            <person name="Schell T."/>
        </authorList>
    </citation>
    <scope>NUCLEOTIDE SEQUENCE</scope>
    <source>
        <strain evidence="3">M5</strain>
    </source>
</reference>